<sequence length="105" mass="11993">MISEFGTELPDVDGGLRREPITEGQRQATLRLNRAEHELGADGSALVHDVLILGMTMEQVGQRRGLRTQRWQEYFARRLKECLDRLALMYGLATASRVPVNDRQR</sequence>
<dbReference type="Proteomes" id="UP000673383">
    <property type="component" value="Unassembled WGS sequence"/>
</dbReference>
<comment type="caution">
    <text evidence="1">The sequence shown here is derived from an EMBL/GenBank/DDBJ whole genome shotgun (WGS) entry which is preliminary data.</text>
</comment>
<accession>A0A8I2C7Q6</accession>
<name>A0A8I2C7Q6_BRAEL</name>
<organism evidence="1 2">
    <name type="scientific">Bradyrhizobium elkanii</name>
    <dbReference type="NCBI Taxonomy" id="29448"/>
    <lineage>
        <taxon>Bacteria</taxon>
        <taxon>Pseudomonadati</taxon>
        <taxon>Pseudomonadota</taxon>
        <taxon>Alphaproteobacteria</taxon>
        <taxon>Hyphomicrobiales</taxon>
        <taxon>Nitrobacteraceae</taxon>
        <taxon>Bradyrhizobium</taxon>
    </lineage>
</organism>
<evidence type="ECO:0000313" key="2">
    <source>
        <dbReference type="Proteomes" id="UP000673383"/>
    </source>
</evidence>
<gene>
    <name evidence="1" type="ORF">JOH49_005379</name>
</gene>
<proteinExistence type="predicted"/>
<reference evidence="1" key="1">
    <citation type="submission" date="2021-02" db="EMBL/GenBank/DDBJ databases">
        <title>Genomic Encyclopedia of Type Strains, Phase IV (KMG-V): Genome sequencing to study the core and pangenomes of soil and plant-associated prokaryotes.</title>
        <authorList>
            <person name="Whitman W."/>
        </authorList>
    </citation>
    <scope>NUCLEOTIDE SEQUENCE</scope>
    <source>
        <strain evidence="1">USDA 406</strain>
    </source>
</reference>
<protein>
    <submittedName>
        <fullName evidence="1">Uncharacterized protein</fullName>
    </submittedName>
</protein>
<dbReference type="AlphaFoldDB" id="A0A8I2C7Q6"/>
<dbReference type="EMBL" id="JAFICZ010000001">
    <property type="protein sequence ID" value="MBP1295626.1"/>
    <property type="molecule type" value="Genomic_DNA"/>
</dbReference>
<evidence type="ECO:0000313" key="1">
    <source>
        <dbReference type="EMBL" id="MBP1295626.1"/>
    </source>
</evidence>